<dbReference type="OrthoDB" id="793353at2"/>
<dbReference type="Gene3D" id="3.10.129.10">
    <property type="entry name" value="Hotdog Thioesterase"/>
    <property type="match status" value="1"/>
</dbReference>
<dbReference type="InterPro" id="IPR027961">
    <property type="entry name" value="DUF4442"/>
</dbReference>
<sequence length="68" mass="7532">MVIGEWPLFKQERTFVAMAGVMMDASIPGNGKWIPQAMTVNYLARTKTDLRAIAAGDGIDWDGVKRFS</sequence>
<organism evidence="1 2">
    <name type="scientific">Marinobacter nauticus</name>
    <name type="common">Marinobacter hydrocarbonoclasticus</name>
    <name type="synonym">Marinobacter aquaeolei</name>
    <dbReference type="NCBI Taxonomy" id="2743"/>
    <lineage>
        <taxon>Bacteria</taxon>
        <taxon>Pseudomonadati</taxon>
        <taxon>Pseudomonadota</taxon>
        <taxon>Gammaproteobacteria</taxon>
        <taxon>Pseudomonadales</taxon>
        <taxon>Marinobacteraceae</taxon>
        <taxon>Marinobacter</taxon>
    </lineage>
</organism>
<dbReference type="Pfam" id="PF14539">
    <property type="entry name" value="DUF4442"/>
    <property type="match status" value="1"/>
</dbReference>
<protein>
    <submittedName>
        <fullName evidence="1">Uncharacterized protein</fullName>
    </submittedName>
</protein>
<accession>A0A1M2URR0</accession>
<dbReference type="RefSeq" id="WP_072678500.1">
    <property type="nucleotide sequence ID" value="NZ_MPKY01000004.1"/>
</dbReference>
<keyword evidence="2" id="KW-1185">Reference proteome</keyword>
<evidence type="ECO:0000313" key="2">
    <source>
        <dbReference type="Proteomes" id="UP000183986"/>
    </source>
</evidence>
<dbReference type="Proteomes" id="UP000183986">
    <property type="component" value="Unassembled WGS sequence"/>
</dbReference>
<dbReference type="AlphaFoldDB" id="A0A1M2URR0"/>
<comment type="caution">
    <text evidence="1">The sequence shown here is derived from an EMBL/GenBank/DDBJ whole genome shotgun (WGS) entry which is preliminary data.</text>
</comment>
<gene>
    <name evidence="1" type="ORF">BEE62_16970</name>
</gene>
<dbReference type="EMBL" id="MPKY01000004">
    <property type="protein sequence ID" value="OJS98009.1"/>
    <property type="molecule type" value="Genomic_DNA"/>
</dbReference>
<name>A0A1M2URR0_MARNT</name>
<reference evidence="1" key="1">
    <citation type="submission" date="2016-11" db="EMBL/GenBank/DDBJ databases">
        <title>Draft Genome Sequence of Marinobacter hydrocarbonoclasticus strain STW2, a polyaromatic aromatic hydrocarbon degrading and denitrifying bacterium from rhizosphere of Seagrass Enhalus acodoides.</title>
        <authorList>
            <person name="Ling J."/>
            <person name="Dong J."/>
        </authorList>
    </citation>
    <scope>NUCLEOTIDE SEQUENCE [LARGE SCALE GENOMIC DNA]</scope>
    <source>
        <strain evidence="1">STW2</strain>
    </source>
</reference>
<proteinExistence type="predicted"/>
<evidence type="ECO:0000313" key="1">
    <source>
        <dbReference type="EMBL" id="OJS98009.1"/>
    </source>
</evidence>